<dbReference type="CDD" id="cd07572">
    <property type="entry name" value="nit"/>
    <property type="match status" value="1"/>
</dbReference>
<dbReference type="SUPFAM" id="SSF56317">
    <property type="entry name" value="Carbon-nitrogen hydrolase"/>
    <property type="match status" value="1"/>
</dbReference>
<reference evidence="3" key="1">
    <citation type="submission" date="2023-06" db="EMBL/GenBank/DDBJ databases">
        <title>Genome-scale phylogeny and comparative genomics of the fungal order Sordariales.</title>
        <authorList>
            <consortium name="Lawrence Berkeley National Laboratory"/>
            <person name="Hensen N."/>
            <person name="Bonometti L."/>
            <person name="Westerberg I."/>
            <person name="Brannstrom I.O."/>
            <person name="Guillou S."/>
            <person name="Cros-Aarteil S."/>
            <person name="Calhoun S."/>
            <person name="Haridas S."/>
            <person name="Kuo A."/>
            <person name="Mondo S."/>
            <person name="Pangilinan J."/>
            <person name="Riley R."/>
            <person name="LaButti K."/>
            <person name="Andreopoulos B."/>
            <person name="Lipzen A."/>
            <person name="Chen C."/>
            <person name="Yanf M."/>
            <person name="Daum C."/>
            <person name="Ng V."/>
            <person name="Clum A."/>
            <person name="Steindorff A."/>
            <person name="Ohm R."/>
            <person name="Martin F."/>
            <person name="Silar P."/>
            <person name="Natvig D."/>
            <person name="Lalanne C."/>
            <person name="Gautier V."/>
            <person name="Ament-velasquez S.L."/>
            <person name="Kruys A."/>
            <person name="Hutchinson M.I."/>
            <person name="Powell A.J."/>
            <person name="Barry K."/>
            <person name="Miller A.N."/>
            <person name="Grigoriev I.V."/>
            <person name="Debuchy R."/>
            <person name="Gladieux P."/>
            <person name="Thoren M.H."/>
            <person name="Johannesson H."/>
        </authorList>
    </citation>
    <scope>NUCLEOTIDE SEQUENCE</scope>
    <source>
        <strain evidence="3">SMH3187-1</strain>
    </source>
</reference>
<evidence type="ECO:0000313" key="3">
    <source>
        <dbReference type="EMBL" id="KAK0750873.1"/>
    </source>
</evidence>
<sequence>MPLIVRTCSPSQPFPSTRLTNPYRPQAVGQLTSTSNLLHNLSQCQTLVTKAVAAGAKALFLPEATDYIAHSPSESLSLVQPVTTSPFVLGLQAAARRARLAIHVGVHEPGASPSKVRNTALWINDRGEIEQRYQKVHLFDVDIPAGSGSAAGGVVLTESDSVEPGTAILPPFSTPVGRVGSMICFDLRFPEISLRLSRLGADILTYPSAFTIPTGQAHWEVLLRARAIETQSYVVAAAQVGRHNEKRVSYGHSMVVDPWGTVVAELGGGEDGGEPEIGVVEVDLGVVGRVRGGMKLVRRA</sequence>
<dbReference type="Gene3D" id="3.60.110.10">
    <property type="entry name" value="Carbon-nitrogen hydrolase"/>
    <property type="match status" value="1"/>
</dbReference>
<feature type="domain" description="CN hydrolase" evidence="2">
    <location>
        <begin position="23"/>
        <end position="284"/>
    </location>
</feature>
<evidence type="ECO:0000313" key="4">
    <source>
        <dbReference type="Proteomes" id="UP001172155"/>
    </source>
</evidence>
<dbReference type="InterPro" id="IPR036526">
    <property type="entry name" value="C-N_Hydrolase_sf"/>
</dbReference>
<name>A0AA40F430_9PEZI</name>
<dbReference type="Proteomes" id="UP001172155">
    <property type="component" value="Unassembled WGS sequence"/>
</dbReference>
<proteinExistence type="predicted"/>
<organism evidence="3 4">
    <name type="scientific">Schizothecium vesticola</name>
    <dbReference type="NCBI Taxonomy" id="314040"/>
    <lineage>
        <taxon>Eukaryota</taxon>
        <taxon>Fungi</taxon>
        <taxon>Dikarya</taxon>
        <taxon>Ascomycota</taxon>
        <taxon>Pezizomycotina</taxon>
        <taxon>Sordariomycetes</taxon>
        <taxon>Sordariomycetidae</taxon>
        <taxon>Sordariales</taxon>
        <taxon>Schizotheciaceae</taxon>
        <taxon>Schizothecium</taxon>
    </lineage>
</organism>
<comment type="caution">
    <text evidence="3">The sequence shown here is derived from an EMBL/GenBank/DDBJ whole genome shotgun (WGS) entry which is preliminary data.</text>
</comment>
<dbReference type="InterPro" id="IPR003010">
    <property type="entry name" value="C-N_Hydrolase"/>
</dbReference>
<dbReference type="AlphaFoldDB" id="A0AA40F430"/>
<dbReference type="PROSITE" id="PS50263">
    <property type="entry name" value="CN_HYDROLASE"/>
    <property type="match status" value="1"/>
</dbReference>
<dbReference type="PANTHER" id="PTHR23088:SF27">
    <property type="entry name" value="DEAMINATED GLUTATHIONE AMIDASE"/>
    <property type="match status" value="1"/>
</dbReference>
<dbReference type="GO" id="GO:0016811">
    <property type="term" value="F:hydrolase activity, acting on carbon-nitrogen (but not peptide) bonds, in linear amides"/>
    <property type="evidence" value="ECO:0007669"/>
    <property type="project" value="InterPro"/>
</dbReference>
<dbReference type="InterPro" id="IPR045254">
    <property type="entry name" value="Nit1/2_C-N_Hydrolase"/>
</dbReference>
<accession>A0AA40F430</accession>
<evidence type="ECO:0000256" key="1">
    <source>
        <dbReference type="ARBA" id="ARBA00022801"/>
    </source>
</evidence>
<protein>
    <submittedName>
        <fullName evidence="3">Carbon-nitrogen hydrolase</fullName>
    </submittedName>
</protein>
<gene>
    <name evidence="3" type="ORF">B0T18DRAFT_317852</name>
</gene>
<keyword evidence="4" id="KW-1185">Reference proteome</keyword>
<evidence type="ECO:0000259" key="2">
    <source>
        <dbReference type="PROSITE" id="PS50263"/>
    </source>
</evidence>
<dbReference type="PANTHER" id="PTHR23088">
    <property type="entry name" value="NITRILASE-RELATED"/>
    <property type="match status" value="1"/>
</dbReference>
<dbReference type="Pfam" id="PF00795">
    <property type="entry name" value="CN_hydrolase"/>
    <property type="match status" value="1"/>
</dbReference>
<keyword evidence="1 3" id="KW-0378">Hydrolase</keyword>
<dbReference type="EMBL" id="JAUKUD010000002">
    <property type="protein sequence ID" value="KAK0750873.1"/>
    <property type="molecule type" value="Genomic_DNA"/>
</dbReference>